<protein>
    <recommendedName>
        <fullName evidence="2">Regulatory protein zeste</fullName>
    </recommendedName>
</protein>
<dbReference type="AlphaFoldDB" id="A0A7R9HVE4"/>
<keyword evidence="4" id="KW-0804">Transcription</keyword>
<sequence length="186" mass="21996">MESERRCRLVYSPVEKQILFELTKKYRSILEDKTSNAETSAARKKCWLTIQREFNKFSFVTTRTPKQLMKWWDNTKNKQRREMDQKDVRESEIRGGGPLSQYRHVQYVCPITQEPVHTRGVLGVWWPLGVIQHIAFTWIGRGADYPCGKRPEIELYRPKGRRRLAKIVPTPTDRGCHGQHDEYYGI</sequence>
<dbReference type="InterPro" id="IPR028002">
    <property type="entry name" value="Myb_DNA-bind_5"/>
</dbReference>
<reference evidence="7" key="1">
    <citation type="submission" date="2020-11" db="EMBL/GenBank/DDBJ databases">
        <authorList>
            <person name="Tran Van P."/>
        </authorList>
    </citation>
    <scope>NUCLEOTIDE SEQUENCE</scope>
</reference>
<accession>A0A7R9HVE4</accession>
<evidence type="ECO:0000256" key="5">
    <source>
        <dbReference type="ARBA" id="ARBA00025466"/>
    </source>
</evidence>
<name>A0A7R9HVE4_9NEOP</name>
<proteinExistence type="predicted"/>
<evidence type="ECO:0000256" key="3">
    <source>
        <dbReference type="ARBA" id="ARBA00023015"/>
    </source>
</evidence>
<evidence type="ECO:0000313" key="7">
    <source>
        <dbReference type="EMBL" id="CAD7437705.1"/>
    </source>
</evidence>
<evidence type="ECO:0000256" key="1">
    <source>
        <dbReference type="ARBA" id="ARBA00011764"/>
    </source>
</evidence>
<dbReference type="InterPro" id="IPR001005">
    <property type="entry name" value="SANT/Myb"/>
</dbReference>
<comment type="function">
    <text evidence="5">Involved in transvection phenomena (= synapsis-dependent gene expression), where the synaptic pairing of chromosomes carrying genes with which zeste interacts influences the expression of these genes. Zeste binds to DNA and stimulates transcription from a nearby promoter.</text>
</comment>
<dbReference type="SMART" id="SM00717">
    <property type="entry name" value="SANT"/>
    <property type="match status" value="1"/>
</dbReference>
<organism evidence="7">
    <name type="scientific">Timema bartmani</name>
    <dbReference type="NCBI Taxonomy" id="61472"/>
    <lineage>
        <taxon>Eukaryota</taxon>
        <taxon>Metazoa</taxon>
        <taxon>Ecdysozoa</taxon>
        <taxon>Arthropoda</taxon>
        <taxon>Hexapoda</taxon>
        <taxon>Insecta</taxon>
        <taxon>Pterygota</taxon>
        <taxon>Neoptera</taxon>
        <taxon>Polyneoptera</taxon>
        <taxon>Phasmatodea</taxon>
        <taxon>Timematodea</taxon>
        <taxon>Timematoidea</taxon>
        <taxon>Timematidae</taxon>
        <taxon>Timema</taxon>
    </lineage>
</organism>
<evidence type="ECO:0000259" key="6">
    <source>
        <dbReference type="SMART" id="SM00717"/>
    </source>
</evidence>
<evidence type="ECO:0000256" key="4">
    <source>
        <dbReference type="ARBA" id="ARBA00023163"/>
    </source>
</evidence>
<keyword evidence="3" id="KW-0805">Transcription regulation</keyword>
<dbReference type="EMBL" id="OD564307">
    <property type="protein sequence ID" value="CAD7437705.1"/>
    <property type="molecule type" value="Genomic_DNA"/>
</dbReference>
<dbReference type="Pfam" id="PF13873">
    <property type="entry name" value="Myb_DNA-bind_5"/>
    <property type="match status" value="1"/>
</dbReference>
<gene>
    <name evidence="7" type="ORF">TBIB3V08_LOCUS311</name>
</gene>
<evidence type="ECO:0000256" key="2">
    <source>
        <dbReference type="ARBA" id="ARBA00016807"/>
    </source>
</evidence>
<comment type="subunit">
    <text evidence="1">Self-associates forming complexes of several hundred monomers.</text>
</comment>
<feature type="domain" description="Myb-like" evidence="6">
    <location>
        <begin position="7"/>
        <end position="78"/>
    </location>
</feature>